<feature type="region of interest" description="Disordered" evidence="1">
    <location>
        <begin position="1"/>
        <end position="35"/>
    </location>
</feature>
<gene>
    <name evidence="2" type="ORF">URODEC1_LOCUS90236</name>
</gene>
<dbReference type="AlphaFoldDB" id="A0ABC9DZ88"/>
<keyword evidence="3" id="KW-1185">Reference proteome</keyword>
<reference evidence="2 3" key="2">
    <citation type="submission" date="2024-10" db="EMBL/GenBank/DDBJ databases">
        <authorList>
            <person name="Ryan C."/>
        </authorList>
    </citation>
    <scope>NUCLEOTIDE SEQUENCE [LARGE SCALE GENOMIC DNA]</scope>
</reference>
<organism evidence="2 3">
    <name type="scientific">Urochloa decumbens</name>
    <dbReference type="NCBI Taxonomy" id="240449"/>
    <lineage>
        <taxon>Eukaryota</taxon>
        <taxon>Viridiplantae</taxon>
        <taxon>Streptophyta</taxon>
        <taxon>Embryophyta</taxon>
        <taxon>Tracheophyta</taxon>
        <taxon>Spermatophyta</taxon>
        <taxon>Magnoliopsida</taxon>
        <taxon>Liliopsida</taxon>
        <taxon>Poales</taxon>
        <taxon>Poaceae</taxon>
        <taxon>PACMAD clade</taxon>
        <taxon>Panicoideae</taxon>
        <taxon>Panicodae</taxon>
        <taxon>Paniceae</taxon>
        <taxon>Melinidinae</taxon>
        <taxon>Urochloa</taxon>
    </lineage>
</organism>
<feature type="region of interest" description="Disordered" evidence="1">
    <location>
        <begin position="192"/>
        <end position="229"/>
    </location>
</feature>
<dbReference type="PANTHER" id="PTHR31446:SF2">
    <property type="entry name" value="ACID PHOSPHATASE_VANADIUM-DEPENDENT HALOPEROXIDASE-RELATED PROTEIN"/>
    <property type="match status" value="1"/>
</dbReference>
<dbReference type="InterPro" id="IPR003832">
    <property type="entry name" value="DUF212"/>
</dbReference>
<protein>
    <recommendedName>
        <fullName evidence="4">Acid phosphatase/vanadium-dependent haloperoxidase-related protein</fullName>
    </recommendedName>
</protein>
<feature type="compositionally biased region" description="Low complexity" evidence="1">
    <location>
        <begin position="1"/>
        <end position="12"/>
    </location>
</feature>
<reference evidence="3" key="1">
    <citation type="submission" date="2024-06" db="EMBL/GenBank/DDBJ databases">
        <authorList>
            <person name="Ryan C."/>
        </authorList>
    </citation>
    <scope>NUCLEOTIDE SEQUENCE [LARGE SCALE GENOMIC DNA]</scope>
</reference>
<accession>A0ABC9DZ88</accession>
<evidence type="ECO:0008006" key="4">
    <source>
        <dbReference type="Google" id="ProtNLM"/>
    </source>
</evidence>
<proteinExistence type="predicted"/>
<feature type="compositionally biased region" description="Polar residues" evidence="1">
    <location>
        <begin position="192"/>
        <end position="206"/>
    </location>
</feature>
<dbReference type="Proteomes" id="UP001497457">
    <property type="component" value="Chromosome 35b"/>
</dbReference>
<dbReference type="PANTHER" id="PTHR31446">
    <property type="entry name" value="ACID PHOSPHATASE/VANADIUM-DEPENDENT HALOPEROXIDASE-RELATED PROTEIN"/>
    <property type="match status" value="1"/>
</dbReference>
<feature type="compositionally biased region" description="Low complexity" evidence="1">
    <location>
        <begin position="21"/>
        <end position="35"/>
    </location>
</feature>
<evidence type="ECO:0000313" key="3">
    <source>
        <dbReference type="Proteomes" id="UP001497457"/>
    </source>
</evidence>
<sequence length="274" mass="28954">MTHPFSSPSCAPRRPPPSPFSPSASTPRTRASHVPVYRPRRRAVVATASLHIGPGDIAELARNKVLIAATVASAIGQLSKPFTSARNGAAGAGLDLKTVFRSGGMPSTHSASVVAVATSLGLERGFADSVFGMSVVFAAIVMYDAQGVRREVGNHAKVLNKFSVLREKLPQDSEVDMADEFVSVTEEAILSSRSNVSPSPGHSSRTPPRFNGPESPRLNGLRSSEPDVTDLTELNSSYIEEGYLLSESVGHTERQVTVGALLGFVVSLAVYATL</sequence>
<evidence type="ECO:0000313" key="2">
    <source>
        <dbReference type="EMBL" id="CAL5048078.1"/>
    </source>
</evidence>
<name>A0ABC9DZ88_9POAL</name>
<dbReference type="EMBL" id="OZ075145">
    <property type="protein sequence ID" value="CAL5048078.1"/>
    <property type="molecule type" value="Genomic_DNA"/>
</dbReference>
<dbReference type="Pfam" id="PF02681">
    <property type="entry name" value="DUF212"/>
    <property type="match status" value="1"/>
</dbReference>
<evidence type="ECO:0000256" key="1">
    <source>
        <dbReference type="SAM" id="MobiDB-lite"/>
    </source>
</evidence>